<dbReference type="GO" id="GO:0016787">
    <property type="term" value="F:hydrolase activity"/>
    <property type="evidence" value="ECO:0007669"/>
    <property type="project" value="UniProtKB-KW"/>
</dbReference>
<feature type="binding site" evidence="1">
    <location>
        <position position="145"/>
    </location>
    <ligand>
        <name>Mn(2+)</name>
        <dbReference type="ChEBI" id="CHEBI:29035"/>
        <label>2</label>
    </ligand>
</feature>
<keyword evidence="3" id="KW-0378">Hydrolase</keyword>
<dbReference type="InterPro" id="IPR002933">
    <property type="entry name" value="Peptidase_M20"/>
</dbReference>
<organism evidence="3 4">
    <name type="scientific">Nocardioides euryhalodurans</name>
    <dbReference type="NCBI Taxonomy" id="2518370"/>
    <lineage>
        <taxon>Bacteria</taxon>
        <taxon>Bacillati</taxon>
        <taxon>Actinomycetota</taxon>
        <taxon>Actinomycetes</taxon>
        <taxon>Propionibacteriales</taxon>
        <taxon>Nocardioidaceae</taxon>
        <taxon>Nocardioides</taxon>
    </lineage>
</organism>
<dbReference type="InterPro" id="IPR036264">
    <property type="entry name" value="Bact_exopeptidase_dim_dom"/>
</dbReference>
<evidence type="ECO:0000256" key="1">
    <source>
        <dbReference type="PIRSR" id="PIRSR005962-1"/>
    </source>
</evidence>
<name>A0A4P7GJY3_9ACTN</name>
<dbReference type="InterPro" id="IPR017439">
    <property type="entry name" value="Amidohydrolase"/>
</dbReference>
<evidence type="ECO:0000313" key="3">
    <source>
        <dbReference type="EMBL" id="QBR92077.1"/>
    </source>
</evidence>
<evidence type="ECO:0000313" key="4">
    <source>
        <dbReference type="Proteomes" id="UP000294894"/>
    </source>
</evidence>
<protein>
    <submittedName>
        <fullName evidence="3">Amidohydrolase</fullName>
    </submittedName>
</protein>
<reference evidence="3 4" key="1">
    <citation type="submission" date="2019-03" db="EMBL/GenBank/DDBJ databases">
        <title>Three New Species of Nocardioides, Nocardioides euryhalodurans sp. nov., Nocardioides seonyuensis sp. nov. and Nocardioides eburneoflavus sp. nov., Iolated from Soil.</title>
        <authorList>
            <person name="Roh S.G."/>
            <person name="Lee C."/>
            <person name="Kim M.-K."/>
            <person name="Kim S.B."/>
        </authorList>
    </citation>
    <scope>NUCLEOTIDE SEQUENCE [LARGE SCALE GENOMIC DNA]</scope>
    <source>
        <strain evidence="3 4">MMS17-SY117</strain>
    </source>
</reference>
<feature type="domain" description="Peptidase M20 dimerisation" evidence="2">
    <location>
        <begin position="196"/>
        <end position="288"/>
    </location>
</feature>
<dbReference type="SUPFAM" id="SSF53187">
    <property type="entry name" value="Zn-dependent exopeptidases"/>
    <property type="match status" value="1"/>
</dbReference>
<dbReference type="NCBIfam" id="TIGR01891">
    <property type="entry name" value="amidohydrolases"/>
    <property type="match status" value="1"/>
</dbReference>
<dbReference type="SUPFAM" id="SSF55031">
    <property type="entry name" value="Bacterial exopeptidase dimerisation domain"/>
    <property type="match status" value="1"/>
</dbReference>
<dbReference type="Pfam" id="PF01546">
    <property type="entry name" value="Peptidase_M20"/>
    <property type="match status" value="1"/>
</dbReference>
<dbReference type="RefSeq" id="WP_135075634.1">
    <property type="nucleotide sequence ID" value="NZ_CP038267.1"/>
</dbReference>
<evidence type="ECO:0000259" key="2">
    <source>
        <dbReference type="Pfam" id="PF07687"/>
    </source>
</evidence>
<keyword evidence="1" id="KW-0464">Manganese</keyword>
<comment type="cofactor">
    <cofactor evidence="1">
        <name>Mn(2+)</name>
        <dbReference type="ChEBI" id="CHEBI:29035"/>
    </cofactor>
    <text evidence="1">The Mn(2+) ion enhances activity.</text>
</comment>
<dbReference type="KEGG" id="noy:EXE57_07120"/>
<dbReference type="PANTHER" id="PTHR11014">
    <property type="entry name" value="PEPTIDASE M20 FAMILY MEMBER"/>
    <property type="match status" value="1"/>
</dbReference>
<feature type="binding site" evidence="1">
    <location>
        <position position="107"/>
    </location>
    <ligand>
        <name>Mn(2+)</name>
        <dbReference type="ChEBI" id="CHEBI:29035"/>
        <label>2</label>
    </ligand>
</feature>
<feature type="binding site" evidence="1">
    <location>
        <position position="109"/>
    </location>
    <ligand>
        <name>Mn(2+)</name>
        <dbReference type="ChEBI" id="CHEBI:29035"/>
        <label>2</label>
    </ligand>
</feature>
<dbReference type="Gene3D" id="3.30.70.360">
    <property type="match status" value="1"/>
</dbReference>
<dbReference type="AlphaFoldDB" id="A0A4P7GJY3"/>
<dbReference type="OrthoDB" id="9777385at2"/>
<dbReference type="PIRSF" id="PIRSF005962">
    <property type="entry name" value="Pept_M20D_amidohydro"/>
    <property type="match status" value="1"/>
</dbReference>
<dbReference type="Proteomes" id="UP000294894">
    <property type="component" value="Chromosome"/>
</dbReference>
<keyword evidence="4" id="KW-1185">Reference proteome</keyword>
<proteinExistence type="predicted"/>
<gene>
    <name evidence="3" type="ORF">EXE57_07120</name>
</gene>
<dbReference type="Pfam" id="PF07687">
    <property type="entry name" value="M20_dimer"/>
    <property type="match status" value="1"/>
</dbReference>
<feature type="binding site" evidence="1">
    <location>
        <position position="368"/>
    </location>
    <ligand>
        <name>Mn(2+)</name>
        <dbReference type="ChEBI" id="CHEBI:29035"/>
        <label>2</label>
    </ligand>
</feature>
<dbReference type="EMBL" id="CP038267">
    <property type="protein sequence ID" value="QBR92077.1"/>
    <property type="molecule type" value="Genomic_DNA"/>
</dbReference>
<sequence length="396" mass="41477">MPIPSHDASATVDAVVDKHTDDLVELRRDLHAHPELSWNEHRTTEAVSDRLAAAGIRVTRVAGTGLLADIGEGRPLIGLRADLDALPVEDTSGLPWASGTPGVAHACGHDVHTAGLVGAGLALAEVHARGLLPGRVRLLFQPAEEVMPGGALHLMDQGALDGMERIFMLHCDPTLEVGQVGVREGALTGAADALSVRLSGQGGHTSRPHLTEDLTFALGKLVTELPAILSRRLDPRSGVSVVWGMVRAGSAHNVIPEVGQAAGTVRMLDPVAWAEAEGLVRVLIDEIVAPYGVTAEVDYRRGVPPVVNEFQAAQLLASAVRRVVGVAGQVQTTQSLGGEDFGWYLERVPGAMGRLGTRTPGGPRYDLHQGNIVVDEGATAVAARVLAEVALTAMAP</sequence>
<feature type="binding site" evidence="1">
    <location>
        <position position="170"/>
    </location>
    <ligand>
        <name>Mn(2+)</name>
        <dbReference type="ChEBI" id="CHEBI:29035"/>
        <label>2</label>
    </ligand>
</feature>
<dbReference type="Gene3D" id="3.40.630.10">
    <property type="entry name" value="Zn peptidases"/>
    <property type="match status" value="1"/>
</dbReference>
<keyword evidence="1" id="KW-0479">Metal-binding</keyword>
<dbReference type="GO" id="GO:0046872">
    <property type="term" value="F:metal ion binding"/>
    <property type="evidence" value="ECO:0007669"/>
    <property type="project" value="UniProtKB-KW"/>
</dbReference>
<dbReference type="PANTHER" id="PTHR11014:SF63">
    <property type="entry name" value="METALLOPEPTIDASE, PUTATIVE (AFU_ORTHOLOGUE AFUA_6G09600)-RELATED"/>
    <property type="match status" value="1"/>
</dbReference>
<accession>A0A4P7GJY3</accession>
<dbReference type="InterPro" id="IPR011650">
    <property type="entry name" value="Peptidase_M20_dimer"/>
</dbReference>